<gene>
    <name evidence="2" type="ORF">AVDCRST_MAG26-3304</name>
</gene>
<evidence type="ECO:0008006" key="3">
    <source>
        <dbReference type="Google" id="ProtNLM"/>
    </source>
</evidence>
<dbReference type="AlphaFoldDB" id="A0A6J4JI95"/>
<evidence type="ECO:0000256" key="1">
    <source>
        <dbReference type="SAM" id="Phobius"/>
    </source>
</evidence>
<keyword evidence="1" id="KW-0472">Membrane</keyword>
<sequence>MSGAGKHDCQNAPGLARQVLGWIVIGLGLALMPLPGPGLLVLVLGIMLLGPRHPAIRRWAVRIRLTLRRLSQAEHHLLRRCGIVLRARHAQARAFVREQLQRQANGQPLAPAVLLWIAFTILTVLVSAGMGILMLLS</sequence>
<organism evidence="2">
    <name type="scientific">uncultured Chloroflexia bacterium</name>
    <dbReference type="NCBI Taxonomy" id="1672391"/>
    <lineage>
        <taxon>Bacteria</taxon>
        <taxon>Bacillati</taxon>
        <taxon>Chloroflexota</taxon>
        <taxon>Chloroflexia</taxon>
        <taxon>environmental samples</taxon>
    </lineage>
</organism>
<keyword evidence="1" id="KW-1133">Transmembrane helix</keyword>
<reference evidence="2" key="1">
    <citation type="submission" date="2020-02" db="EMBL/GenBank/DDBJ databases">
        <authorList>
            <person name="Meier V. D."/>
        </authorList>
    </citation>
    <scope>NUCLEOTIDE SEQUENCE</scope>
    <source>
        <strain evidence="2">AVDCRST_MAG26</strain>
    </source>
</reference>
<keyword evidence="1" id="KW-0812">Transmembrane</keyword>
<dbReference type="EMBL" id="CADCTK010000768">
    <property type="protein sequence ID" value="CAA9280016.1"/>
    <property type="molecule type" value="Genomic_DNA"/>
</dbReference>
<dbReference type="Pfam" id="PF09656">
    <property type="entry name" value="PGPGW"/>
    <property type="match status" value="1"/>
</dbReference>
<accession>A0A6J4JI95</accession>
<evidence type="ECO:0000313" key="2">
    <source>
        <dbReference type="EMBL" id="CAA9280016.1"/>
    </source>
</evidence>
<name>A0A6J4JI95_9CHLR</name>
<feature type="transmembrane region" description="Helical" evidence="1">
    <location>
        <begin position="20"/>
        <end position="49"/>
    </location>
</feature>
<feature type="transmembrane region" description="Helical" evidence="1">
    <location>
        <begin position="112"/>
        <end position="136"/>
    </location>
</feature>
<proteinExistence type="predicted"/>
<dbReference type="InterPro" id="IPR019099">
    <property type="entry name" value="Uncharacterised_PGPGW_TM"/>
</dbReference>
<protein>
    <recommendedName>
        <fullName evidence="3">Transmembrane protein (PGPGW)</fullName>
    </recommendedName>
</protein>